<evidence type="ECO:0000256" key="7">
    <source>
        <dbReference type="SAM" id="SignalP"/>
    </source>
</evidence>
<evidence type="ECO:0000256" key="5">
    <source>
        <dbReference type="ARBA" id="ARBA00022837"/>
    </source>
</evidence>
<evidence type="ECO:0000256" key="1">
    <source>
        <dbReference type="ARBA" id="ARBA00001913"/>
    </source>
</evidence>
<reference evidence="9 10" key="1">
    <citation type="submission" date="2024-05" db="EMBL/GenBank/DDBJ databases">
        <authorList>
            <person name="Wallberg A."/>
        </authorList>
    </citation>
    <scope>NUCLEOTIDE SEQUENCE [LARGE SCALE GENOMIC DNA]</scope>
</reference>
<accession>A0AAV2RNC8</accession>
<dbReference type="SUPFAM" id="SSF53649">
    <property type="entry name" value="Alkaline phosphatase-like"/>
    <property type="match status" value="1"/>
</dbReference>
<evidence type="ECO:0000313" key="10">
    <source>
        <dbReference type="Proteomes" id="UP001497623"/>
    </source>
</evidence>
<keyword evidence="6" id="KW-0325">Glycoprotein</keyword>
<keyword evidence="5" id="KW-0106">Calcium</keyword>
<gene>
    <name evidence="9" type="ORF">MNOR_LOCUS27425</name>
</gene>
<dbReference type="PANTHER" id="PTHR10342:SF273">
    <property type="entry name" value="RE14504P"/>
    <property type="match status" value="1"/>
</dbReference>
<feature type="domain" description="Sulfatase N-terminal" evidence="8">
    <location>
        <begin position="33"/>
        <end position="172"/>
    </location>
</feature>
<feature type="chain" id="PRO_5043988103" description="Sulfatase N-terminal domain-containing protein" evidence="7">
    <location>
        <begin position="27"/>
        <end position="197"/>
    </location>
</feature>
<dbReference type="Gene3D" id="3.40.720.10">
    <property type="entry name" value="Alkaline Phosphatase, subunit A"/>
    <property type="match status" value="1"/>
</dbReference>
<evidence type="ECO:0000313" key="9">
    <source>
        <dbReference type="EMBL" id="CAL4134497.1"/>
    </source>
</evidence>
<sequence>MKKDLINMKIFNLCLSFLTGLSFANSENNHSKPNIIIIVADDLGWNDVGFHGSTQIPTPNIDALAYSGVILNNYYVQPICTPSRSALMTGKHPVHTGLNHGVIFGPQAYGIPLGINLLPQYLLDQGYSTRHVGKWHLGMAIKELTPIYRGFLSHFGYWTGHQDYYDHEAQEGPGWWGYDMRRNMSVARDAYGTYRIE</sequence>
<proteinExistence type="inferred from homology"/>
<dbReference type="PROSITE" id="PS00523">
    <property type="entry name" value="SULFATASE_1"/>
    <property type="match status" value="1"/>
</dbReference>
<keyword evidence="3" id="KW-0479">Metal-binding</keyword>
<comment type="similarity">
    <text evidence="2">Belongs to the sulfatase family.</text>
</comment>
<dbReference type="InterPro" id="IPR047115">
    <property type="entry name" value="ARSB"/>
</dbReference>
<evidence type="ECO:0000256" key="3">
    <source>
        <dbReference type="ARBA" id="ARBA00022723"/>
    </source>
</evidence>
<protein>
    <recommendedName>
        <fullName evidence="8">Sulfatase N-terminal domain-containing protein</fullName>
    </recommendedName>
</protein>
<evidence type="ECO:0000256" key="4">
    <source>
        <dbReference type="ARBA" id="ARBA00022801"/>
    </source>
</evidence>
<keyword evidence="4" id="KW-0378">Hydrolase</keyword>
<keyword evidence="7" id="KW-0732">Signal</keyword>
<feature type="non-terminal residue" evidence="9">
    <location>
        <position position="197"/>
    </location>
</feature>
<comment type="caution">
    <text evidence="9">The sequence shown here is derived from an EMBL/GenBank/DDBJ whole genome shotgun (WGS) entry which is preliminary data.</text>
</comment>
<comment type="cofactor">
    <cofactor evidence="1">
        <name>Ca(2+)</name>
        <dbReference type="ChEBI" id="CHEBI:29108"/>
    </cofactor>
</comment>
<dbReference type="EMBL" id="CAXKWB010028849">
    <property type="protein sequence ID" value="CAL4134497.1"/>
    <property type="molecule type" value="Genomic_DNA"/>
</dbReference>
<evidence type="ECO:0000256" key="2">
    <source>
        <dbReference type="ARBA" id="ARBA00008779"/>
    </source>
</evidence>
<evidence type="ECO:0000256" key="6">
    <source>
        <dbReference type="ARBA" id="ARBA00023180"/>
    </source>
</evidence>
<dbReference type="GO" id="GO:0008484">
    <property type="term" value="F:sulfuric ester hydrolase activity"/>
    <property type="evidence" value="ECO:0007669"/>
    <property type="project" value="InterPro"/>
</dbReference>
<dbReference type="PROSITE" id="PS00149">
    <property type="entry name" value="SULFATASE_2"/>
    <property type="match status" value="1"/>
</dbReference>
<keyword evidence="10" id="KW-1185">Reference proteome</keyword>
<dbReference type="GO" id="GO:0046872">
    <property type="term" value="F:metal ion binding"/>
    <property type="evidence" value="ECO:0007669"/>
    <property type="project" value="UniProtKB-KW"/>
</dbReference>
<dbReference type="AlphaFoldDB" id="A0AAV2RNC8"/>
<dbReference type="InterPro" id="IPR024607">
    <property type="entry name" value="Sulfatase_CS"/>
</dbReference>
<dbReference type="Proteomes" id="UP001497623">
    <property type="component" value="Unassembled WGS sequence"/>
</dbReference>
<dbReference type="InterPro" id="IPR017850">
    <property type="entry name" value="Alkaline_phosphatase_core_sf"/>
</dbReference>
<dbReference type="Pfam" id="PF00884">
    <property type="entry name" value="Sulfatase"/>
    <property type="match status" value="1"/>
</dbReference>
<dbReference type="PANTHER" id="PTHR10342">
    <property type="entry name" value="ARYLSULFATASE"/>
    <property type="match status" value="1"/>
</dbReference>
<organism evidence="9 10">
    <name type="scientific">Meganyctiphanes norvegica</name>
    <name type="common">Northern krill</name>
    <name type="synonym">Thysanopoda norvegica</name>
    <dbReference type="NCBI Taxonomy" id="48144"/>
    <lineage>
        <taxon>Eukaryota</taxon>
        <taxon>Metazoa</taxon>
        <taxon>Ecdysozoa</taxon>
        <taxon>Arthropoda</taxon>
        <taxon>Crustacea</taxon>
        <taxon>Multicrustacea</taxon>
        <taxon>Malacostraca</taxon>
        <taxon>Eumalacostraca</taxon>
        <taxon>Eucarida</taxon>
        <taxon>Euphausiacea</taxon>
        <taxon>Euphausiidae</taxon>
        <taxon>Meganyctiphanes</taxon>
    </lineage>
</organism>
<dbReference type="InterPro" id="IPR000917">
    <property type="entry name" value="Sulfatase_N"/>
</dbReference>
<evidence type="ECO:0000259" key="8">
    <source>
        <dbReference type="Pfam" id="PF00884"/>
    </source>
</evidence>
<name>A0AAV2RNC8_MEGNR</name>
<feature type="signal peptide" evidence="7">
    <location>
        <begin position="1"/>
        <end position="26"/>
    </location>
</feature>